<dbReference type="AlphaFoldDB" id="A0A382BC82"/>
<evidence type="ECO:0000256" key="1">
    <source>
        <dbReference type="SAM" id="Phobius"/>
    </source>
</evidence>
<dbReference type="EMBL" id="UINC01029091">
    <property type="protein sequence ID" value="SVB11239.1"/>
    <property type="molecule type" value="Genomic_DNA"/>
</dbReference>
<protein>
    <submittedName>
        <fullName evidence="2">Uncharacterized protein</fullName>
    </submittedName>
</protein>
<proteinExistence type="predicted"/>
<evidence type="ECO:0000313" key="2">
    <source>
        <dbReference type="EMBL" id="SVB11239.1"/>
    </source>
</evidence>
<gene>
    <name evidence="2" type="ORF">METZ01_LOCUS164093</name>
</gene>
<sequence length="39" mass="4884">MEQSYITEKKANIKRFFNNTNYFLLKINFFYVELIFQLN</sequence>
<keyword evidence="1" id="KW-1133">Transmembrane helix</keyword>
<feature type="transmembrane region" description="Helical" evidence="1">
    <location>
        <begin position="21"/>
        <end position="38"/>
    </location>
</feature>
<keyword evidence="1" id="KW-0472">Membrane</keyword>
<accession>A0A382BC82</accession>
<name>A0A382BC82_9ZZZZ</name>
<keyword evidence="1" id="KW-0812">Transmembrane</keyword>
<reference evidence="2" key="1">
    <citation type="submission" date="2018-05" db="EMBL/GenBank/DDBJ databases">
        <authorList>
            <person name="Lanie J.A."/>
            <person name="Ng W.-L."/>
            <person name="Kazmierczak K.M."/>
            <person name="Andrzejewski T.M."/>
            <person name="Davidsen T.M."/>
            <person name="Wayne K.J."/>
            <person name="Tettelin H."/>
            <person name="Glass J.I."/>
            <person name="Rusch D."/>
            <person name="Podicherti R."/>
            <person name="Tsui H.-C.T."/>
            <person name="Winkler M.E."/>
        </authorList>
    </citation>
    <scope>NUCLEOTIDE SEQUENCE</scope>
</reference>
<organism evidence="2">
    <name type="scientific">marine metagenome</name>
    <dbReference type="NCBI Taxonomy" id="408172"/>
    <lineage>
        <taxon>unclassified sequences</taxon>
        <taxon>metagenomes</taxon>
        <taxon>ecological metagenomes</taxon>
    </lineage>
</organism>